<dbReference type="CDD" id="cd06580">
    <property type="entry name" value="TM_PBP1_transp_TpRbsC_like"/>
    <property type="match status" value="1"/>
</dbReference>
<comment type="caution">
    <text evidence="7">The sequence shown here is derived from an EMBL/GenBank/DDBJ whole genome shotgun (WGS) entry which is preliminary data.</text>
</comment>
<keyword evidence="3 6" id="KW-0812">Transmembrane</keyword>
<keyword evidence="4 6" id="KW-1133">Transmembrane helix</keyword>
<evidence type="ECO:0000256" key="4">
    <source>
        <dbReference type="ARBA" id="ARBA00022989"/>
    </source>
</evidence>
<feature type="transmembrane region" description="Helical" evidence="6">
    <location>
        <begin position="230"/>
        <end position="253"/>
    </location>
</feature>
<evidence type="ECO:0000256" key="3">
    <source>
        <dbReference type="ARBA" id="ARBA00022692"/>
    </source>
</evidence>
<dbReference type="Pfam" id="PF02653">
    <property type="entry name" value="BPD_transp_2"/>
    <property type="match status" value="1"/>
</dbReference>
<comment type="subcellular location">
    <subcellularLocation>
        <location evidence="1">Cell membrane</location>
        <topology evidence="1">Multi-pass membrane protein</topology>
    </subcellularLocation>
</comment>
<dbReference type="PANTHER" id="PTHR47089">
    <property type="entry name" value="ABC TRANSPORTER, PERMEASE PROTEIN"/>
    <property type="match status" value="1"/>
</dbReference>
<reference evidence="7 8" key="1">
    <citation type="submission" date="2024-03" db="EMBL/GenBank/DDBJ databases">
        <title>Human intestinal bacterial collection.</title>
        <authorList>
            <person name="Pauvert C."/>
            <person name="Hitch T.C.A."/>
            <person name="Clavel T."/>
        </authorList>
    </citation>
    <scope>NUCLEOTIDE SEQUENCE [LARGE SCALE GENOMIC DNA]</scope>
    <source>
        <strain evidence="7 8">CLA-AP-H29</strain>
    </source>
</reference>
<evidence type="ECO:0000256" key="1">
    <source>
        <dbReference type="ARBA" id="ARBA00004651"/>
    </source>
</evidence>
<dbReference type="PANTHER" id="PTHR47089:SF1">
    <property type="entry name" value="GUANOSINE ABC TRANSPORTER PERMEASE PROTEIN NUPP"/>
    <property type="match status" value="1"/>
</dbReference>
<feature type="transmembrane region" description="Helical" evidence="6">
    <location>
        <begin position="144"/>
        <end position="164"/>
    </location>
</feature>
<feature type="transmembrane region" description="Helical" evidence="6">
    <location>
        <begin position="111"/>
        <end position="132"/>
    </location>
</feature>
<name>A0ABV1E9B3_9FIRM</name>
<evidence type="ECO:0000313" key="8">
    <source>
        <dbReference type="Proteomes" id="UP001464378"/>
    </source>
</evidence>
<accession>A0ABV1E9B3</accession>
<feature type="transmembrane region" description="Helical" evidence="6">
    <location>
        <begin position="321"/>
        <end position="339"/>
    </location>
</feature>
<proteinExistence type="predicted"/>
<feature type="transmembrane region" description="Helical" evidence="6">
    <location>
        <begin position="88"/>
        <end position="105"/>
    </location>
</feature>
<dbReference type="InterPro" id="IPR001851">
    <property type="entry name" value="ABC_transp_permease"/>
</dbReference>
<dbReference type="RefSeq" id="WP_294518384.1">
    <property type="nucleotide sequence ID" value="NZ_JBBMFK010000016.1"/>
</dbReference>
<evidence type="ECO:0000256" key="6">
    <source>
        <dbReference type="SAM" id="Phobius"/>
    </source>
</evidence>
<sequence length="360" mass="38804">MKRHSKMAWVEALRTAVAIGIALLIVFVIVLCVSSEPLNAIFNFLFGPLTTVRRMGNVVEEMIPIMFTGLSIVILYRTGLFNLSAEGGFFLGAVVAAISALTLPLPPVLNLLVAMILAAVAGGVTSLIPGILKVKCGANEIVTSLMLNYVCLNVGLYFIQTFFIDPEINSKYTYQFPASMELPTIIPGTRVHAGLIIAILCVVACHFILERTPLGYKATLVGSNGRMAKYSGVGTAAVIIGTQFLGGALAGLGGSVELFGMYRRFQYLELTNYGWDGILIAIVARYKAKYVPLAALFLAYLRIGADIMSRTSDVPFEIVKIIQAVVIVLISAQAILSGFRKKMIIKETQELENKAVSANG</sequence>
<evidence type="ECO:0000313" key="7">
    <source>
        <dbReference type="EMBL" id="MEQ2443898.1"/>
    </source>
</evidence>
<dbReference type="EMBL" id="JBBMFK010000016">
    <property type="protein sequence ID" value="MEQ2443898.1"/>
    <property type="molecule type" value="Genomic_DNA"/>
</dbReference>
<feature type="transmembrane region" description="Helical" evidence="6">
    <location>
        <begin position="12"/>
        <end position="38"/>
    </location>
</feature>
<keyword evidence="5 6" id="KW-0472">Membrane</keyword>
<feature type="transmembrane region" description="Helical" evidence="6">
    <location>
        <begin position="58"/>
        <end position="76"/>
    </location>
</feature>
<feature type="transmembrane region" description="Helical" evidence="6">
    <location>
        <begin position="184"/>
        <end position="209"/>
    </location>
</feature>
<keyword evidence="2" id="KW-1003">Cell membrane</keyword>
<protein>
    <submittedName>
        <fullName evidence="7">ABC transporter permease</fullName>
    </submittedName>
</protein>
<feature type="transmembrane region" description="Helical" evidence="6">
    <location>
        <begin position="290"/>
        <end position="309"/>
    </location>
</feature>
<evidence type="ECO:0000256" key="2">
    <source>
        <dbReference type="ARBA" id="ARBA00022475"/>
    </source>
</evidence>
<gene>
    <name evidence="7" type="ORF">WMO64_10535</name>
</gene>
<organism evidence="7 8">
    <name type="scientific">Pseudoflavonifractor intestinihominis</name>
    <dbReference type="NCBI Taxonomy" id="3133171"/>
    <lineage>
        <taxon>Bacteria</taxon>
        <taxon>Bacillati</taxon>
        <taxon>Bacillota</taxon>
        <taxon>Clostridia</taxon>
        <taxon>Eubacteriales</taxon>
        <taxon>Oscillospiraceae</taxon>
        <taxon>Pseudoflavonifractor</taxon>
    </lineage>
</organism>
<dbReference type="Proteomes" id="UP001464378">
    <property type="component" value="Unassembled WGS sequence"/>
</dbReference>
<evidence type="ECO:0000256" key="5">
    <source>
        <dbReference type="ARBA" id="ARBA00023136"/>
    </source>
</evidence>
<keyword evidence="8" id="KW-1185">Reference proteome</keyword>